<comment type="caution">
    <text evidence="2">The sequence shown here is derived from an EMBL/GenBank/DDBJ whole genome shotgun (WGS) entry which is preliminary data.</text>
</comment>
<dbReference type="EMBL" id="JAHRIP010001941">
    <property type="protein sequence ID" value="MEQ2280646.1"/>
    <property type="molecule type" value="Genomic_DNA"/>
</dbReference>
<feature type="region of interest" description="Disordered" evidence="1">
    <location>
        <begin position="84"/>
        <end position="119"/>
    </location>
</feature>
<feature type="region of interest" description="Disordered" evidence="1">
    <location>
        <begin position="29"/>
        <end position="54"/>
    </location>
</feature>
<evidence type="ECO:0000256" key="1">
    <source>
        <dbReference type="SAM" id="MobiDB-lite"/>
    </source>
</evidence>
<reference evidence="2 3" key="1">
    <citation type="submission" date="2021-06" db="EMBL/GenBank/DDBJ databases">
        <authorList>
            <person name="Palmer J.M."/>
        </authorList>
    </citation>
    <scope>NUCLEOTIDE SEQUENCE [LARGE SCALE GENOMIC DNA]</scope>
    <source>
        <strain evidence="2 3">AS_MEX2019</strain>
        <tissue evidence="2">Muscle</tissue>
    </source>
</reference>
<evidence type="ECO:0000313" key="3">
    <source>
        <dbReference type="Proteomes" id="UP001469553"/>
    </source>
</evidence>
<sequence length="154" mass="16559">MHVATVERNTELGLLFLILTNKLEGLSSSNKEAQLTSAVPPTPTSQREELHTGPVLTQIQGQDTKAATSVAAVRDTCPVLQSPVLKTPIQSKPRRSSIAASRTASTSNTDASGSSVDDFEELINQFTDDHLEEDVDPAIGEDDLLQELSEMIDS</sequence>
<organism evidence="2 3">
    <name type="scientific">Ameca splendens</name>
    <dbReference type="NCBI Taxonomy" id="208324"/>
    <lineage>
        <taxon>Eukaryota</taxon>
        <taxon>Metazoa</taxon>
        <taxon>Chordata</taxon>
        <taxon>Craniata</taxon>
        <taxon>Vertebrata</taxon>
        <taxon>Euteleostomi</taxon>
        <taxon>Actinopterygii</taxon>
        <taxon>Neopterygii</taxon>
        <taxon>Teleostei</taxon>
        <taxon>Neoteleostei</taxon>
        <taxon>Acanthomorphata</taxon>
        <taxon>Ovalentaria</taxon>
        <taxon>Atherinomorphae</taxon>
        <taxon>Cyprinodontiformes</taxon>
        <taxon>Goodeidae</taxon>
        <taxon>Ameca</taxon>
    </lineage>
</organism>
<gene>
    <name evidence="2" type="ORF">AMECASPLE_022061</name>
</gene>
<accession>A0ABV0XGR3</accession>
<feature type="compositionally biased region" description="Polar residues" evidence="1">
    <location>
        <begin position="29"/>
        <end position="39"/>
    </location>
</feature>
<protein>
    <submittedName>
        <fullName evidence="2">Uncharacterized protein</fullName>
    </submittedName>
</protein>
<name>A0ABV0XGR3_9TELE</name>
<feature type="compositionally biased region" description="Low complexity" evidence="1">
    <location>
        <begin position="96"/>
        <end position="112"/>
    </location>
</feature>
<dbReference type="Proteomes" id="UP001469553">
    <property type="component" value="Unassembled WGS sequence"/>
</dbReference>
<evidence type="ECO:0000313" key="2">
    <source>
        <dbReference type="EMBL" id="MEQ2280646.1"/>
    </source>
</evidence>
<keyword evidence="3" id="KW-1185">Reference proteome</keyword>
<proteinExistence type="predicted"/>